<protein>
    <submittedName>
        <fullName evidence="1">Uncharacterized protein</fullName>
    </submittedName>
</protein>
<sequence length="134" mass="14150">MAAVQPVAPIFLTAATLVIGDDDFVAAVDRASFTPEPVWDWLEPGLNSDAYRPVFKGVRWTCSIGYVQDLTAGSLTRYLLDHAGEFVDAVFTPIEGGPEVTARVLATPGQVGGDAEEWSTAEALLPVDGAVTVA</sequence>
<evidence type="ECO:0000313" key="1">
    <source>
        <dbReference type="EMBL" id="GEA81408.1"/>
    </source>
</evidence>
<dbReference type="AlphaFoldDB" id="A0A4Y3KEG9"/>
<name>A0A4Y3KEG9_CELUD</name>
<organism evidence="1 2">
    <name type="scientific">Cellulomonas uda</name>
    <dbReference type="NCBI Taxonomy" id="1714"/>
    <lineage>
        <taxon>Bacteria</taxon>
        <taxon>Bacillati</taxon>
        <taxon>Actinomycetota</taxon>
        <taxon>Actinomycetes</taxon>
        <taxon>Micrococcales</taxon>
        <taxon>Cellulomonadaceae</taxon>
        <taxon>Cellulomonas</taxon>
    </lineage>
</organism>
<keyword evidence="2" id="KW-1185">Reference proteome</keyword>
<reference evidence="1 2" key="1">
    <citation type="submission" date="2019-06" db="EMBL/GenBank/DDBJ databases">
        <title>Whole genome shotgun sequence of Cellulomonas uda NBRC 3747.</title>
        <authorList>
            <person name="Hosoyama A."/>
            <person name="Uohara A."/>
            <person name="Ohji S."/>
            <person name="Ichikawa N."/>
        </authorList>
    </citation>
    <scope>NUCLEOTIDE SEQUENCE [LARGE SCALE GENOMIC DNA]</scope>
    <source>
        <strain evidence="1 2">NBRC 3747</strain>
    </source>
</reference>
<dbReference type="RefSeq" id="WP_141320560.1">
    <property type="nucleotide sequence ID" value="NZ_BJLP01000028.1"/>
</dbReference>
<gene>
    <name evidence="1" type="ORF">CUD01_18520</name>
</gene>
<dbReference type="Proteomes" id="UP000315842">
    <property type="component" value="Unassembled WGS sequence"/>
</dbReference>
<evidence type="ECO:0000313" key="2">
    <source>
        <dbReference type="Proteomes" id="UP000315842"/>
    </source>
</evidence>
<comment type="caution">
    <text evidence="1">The sequence shown here is derived from an EMBL/GenBank/DDBJ whole genome shotgun (WGS) entry which is preliminary data.</text>
</comment>
<dbReference type="EMBL" id="BJLP01000028">
    <property type="protein sequence ID" value="GEA81408.1"/>
    <property type="molecule type" value="Genomic_DNA"/>
</dbReference>
<proteinExistence type="predicted"/>
<accession>A0A4Y3KEG9</accession>